<dbReference type="EMBL" id="FOKW01000004">
    <property type="protein sequence ID" value="SFC08797.1"/>
    <property type="molecule type" value="Genomic_DNA"/>
</dbReference>
<gene>
    <name evidence="3" type="ORF">SAMN05444422_104198</name>
</gene>
<dbReference type="GO" id="GO:0004175">
    <property type="term" value="F:endopeptidase activity"/>
    <property type="evidence" value="ECO:0007669"/>
    <property type="project" value="UniProtKB-ARBA"/>
</dbReference>
<dbReference type="OrthoDB" id="28575at2157"/>
<evidence type="ECO:0000259" key="2">
    <source>
        <dbReference type="Pfam" id="PF02517"/>
    </source>
</evidence>
<accession>A0A1I1GAL5</accession>
<feature type="transmembrane region" description="Helical" evidence="1">
    <location>
        <begin position="40"/>
        <end position="60"/>
    </location>
</feature>
<evidence type="ECO:0000313" key="3">
    <source>
        <dbReference type="EMBL" id="SFC08797.1"/>
    </source>
</evidence>
<keyword evidence="3" id="KW-0645">Protease</keyword>
<feature type="domain" description="CAAX prenyl protease 2/Lysostaphin resistance protein A-like" evidence="2">
    <location>
        <begin position="121"/>
        <end position="229"/>
    </location>
</feature>
<keyword evidence="3" id="KW-0378">Hydrolase</keyword>
<dbReference type="Pfam" id="PF02517">
    <property type="entry name" value="Rce1-like"/>
    <property type="match status" value="1"/>
</dbReference>
<evidence type="ECO:0000313" key="4">
    <source>
        <dbReference type="Proteomes" id="UP000199161"/>
    </source>
</evidence>
<keyword evidence="1" id="KW-1133">Transmembrane helix</keyword>
<keyword evidence="1" id="KW-0812">Transmembrane</keyword>
<organism evidence="3 4">
    <name type="scientific">Natronobacterium haloterrestre</name>
    <name type="common">Halobiforma haloterrestris</name>
    <dbReference type="NCBI Taxonomy" id="148448"/>
    <lineage>
        <taxon>Archaea</taxon>
        <taxon>Methanobacteriati</taxon>
        <taxon>Methanobacteriota</taxon>
        <taxon>Stenosarchaea group</taxon>
        <taxon>Halobacteria</taxon>
        <taxon>Halobacteriales</taxon>
        <taxon>Natrialbaceae</taxon>
        <taxon>Natronobacterium</taxon>
    </lineage>
</organism>
<keyword evidence="1" id="KW-0472">Membrane</keyword>
<dbReference type="GO" id="GO:0006508">
    <property type="term" value="P:proteolysis"/>
    <property type="evidence" value="ECO:0007669"/>
    <property type="project" value="UniProtKB-KW"/>
</dbReference>
<feature type="transmembrane region" description="Helical" evidence="1">
    <location>
        <begin position="217"/>
        <end position="235"/>
    </location>
</feature>
<name>A0A1I1GAL5_NATHA</name>
<feature type="transmembrane region" description="Helical" evidence="1">
    <location>
        <begin position="155"/>
        <end position="175"/>
    </location>
</feature>
<proteinExistence type="predicted"/>
<dbReference type="GO" id="GO:0080120">
    <property type="term" value="P:CAAX-box protein maturation"/>
    <property type="evidence" value="ECO:0007669"/>
    <property type="project" value="UniProtKB-ARBA"/>
</dbReference>
<dbReference type="PANTHER" id="PTHR35797:SF1">
    <property type="entry name" value="PROTEASE"/>
    <property type="match status" value="1"/>
</dbReference>
<sequence length="292" mass="31343">MQAAVRARVDAHPVAAFFVLAYVISWLGFLPTVVDADGGFGGLNLLLAQFGPAIAGVLVLRYTGGSIRELIERIVRWRVPLRWWIATLAIPVGVFGATSIAFALLGYEPELSRLPDPLLTFLPTLVGLSLLAGLGEEPGWRGVALPRLQERYGPLGATVLLGVVWAGWHLPVYFVDPRSSHGITDPIVLGGMVALTALGIVLYAFFYTWIYNRTGSILLLMVLHGGFNTSTVHLIPFADAVVFGPAYVTLLTVQVGVLFVTVLGLVALSGGRLGYDRGARRQPSIEDATPAE</sequence>
<feature type="transmembrane region" description="Helical" evidence="1">
    <location>
        <begin position="187"/>
        <end position="210"/>
    </location>
</feature>
<dbReference type="AlphaFoldDB" id="A0A1I1GAL5"/>
<protein>
    <submittedName>
        <fullName evidence="3">CAAX protease self-immunity</fullName>
    </submittedName>
</protein>
<dbReference type="InterPro" id="IPR003675">
    <property type="entry name" value="Rce1/LyrA-like_dom"/>
</dbReference>
<reference evidence="4" key="1">
    <citation type="submission" date="2016-10" db="EMBL/GenBank/DDBJ databases">
        <authorList>
            <person name="Varghese N."/>
            <person name="Submissions S."/>
        </authorList>
    </citation>
    <scope>NUCLEOTIDE SEQUENCE [LARGE SCALE GENOMIC DNA]</scope>
    <source>
        <strain evidence="4">DSM 13078</strain>
    </source>
</reference>
<evidence type="ECO:0000256" key="1">
    <source>
        <dbReference type="SAM" id="Phobius"/>
    </source>
</evidence>
<feature type="transmembrane region" description="Helical" evidence="1">
    <location>
        <begin position="117"/>
        <end position="134"/>
    </location>
</feature>
<feature type="transmembrane region" description="Helical" evidence="1">
    <location>
        <begin position="81"/>
        <end position="105"/>
    </location>
</feature>
<feature type="transmembrane region" description="Helical" evidence="1">
    <location>
        <begin position="247"/>
        <end position="271"/>
    </location>
</feature>
<dbReference type="PANTHER" id="PTHR35797">
    <property type="entry name" value="PROTEASE-RELATED"/>
    <property type="match status" value="1"/>
</dbReference>
<dbReference type="RefSeq" id="WP_089787593.1">
    <property type="nucleotide sequence ID" value="NZ_FOKW01000004.1"/>
</dbReference>
<keyword evidence="4" id="KW-1185">Reference proteome</keyword>
<dbReference type="InterPro" id="IPR042150">
    <property type="entry name" value="MmRce1-like"/>
</dbReference>
<dbReference type="Proteomes" id="UP000199161">
    <property type="component" value="Unassembled WGS sequence"/>
</dbReference>
<feature type="transmembrane region" description="Helical" evidence="1">
    <location>
        <begin position="12"/>
        <end position="34"/>
    </location>
</feature>